<evidence type="ECO:0000259" key="9">
    <source>
        <dbReference type="PROSITE" id="PS50198"/>
    </source>
</evidence>
<name>A0A0D0RKQ8_STAGA</name>
<evidence type="ECO:0000256" key="5">
    <source>
        <dbReference type="ARBA" id="ARBA00023235"/>
    </source>
</evidence>
<dbReference type="Pfam" id="PF00639">
    <property type="entry name" value="Rotamase"/>
    <property type="match status" value="1"/>
</dbReference>
<dbReference type="EC" id="5.2.1.8" evidence="2"/>
<keyword evidence="3 8" id="KW-0732">Signal</keyword>
<dbReference type="AlphaFoldDB" id="A0A0D0RKQ8"/>
<dbReference type="Proteomes" id="UP000321057">
    <property type="component" value="Unassembled WGS sequence"/>
</dbReference>
<comment type="catalytic activity">
    <reaction evidence="1">
        <text>[protein]-peptidylproline (omega=180) = [protein]-peptidylproline (omega=0)</text>
        <dbReference type="Rhea" id="RHEA:16237"/>
        <dbReference type="Rhea" id="RHEA-COMP:10747"/>
        <dbReference type="Rhea" id="RHEA-COMP:10748"/>
        <dbReference type="ChEBI" id="CHEBI:83833"/>
        <dbReference type="ChEBI" id="CHEBI:83834"/>
        <dbReference type="EC" id="5.2.1.8"/>
    </reaction>
</comment>
<gene>
    <name evidence="10" type="primary">prsA</name>
    <name evidence="11" type="ORF">BUZ01_09650</name>
    <name evidence="10" type="ORF">SGA02_14050</name>
</gene>
<keyword evidence="13" id="KW-1185">Reference proteome</keyword>
<feature type="region of interest" description="Disordered" evidence="7">
    <location>
        <begin position="299"/>
        <end position="330"/>
    </location>
</feature>
<organism evidence="11 12">
    <name type="scientific">Staphylococcus gallinarum</name>
    <dbReference type="NCBI Taxonomy" id="1293"/>
    <lineage>
        <taxon>Bacteria</taxon>
        <taxon>Bacillati</taxon>
        <taxon>Bacillota</taxon>
        <taxon>Bacilli</taxon>
        <taxon>Bacillales</taxon>
        <taxon>Staphylococcaceae</taxon>
        <taxon>Staphylococcus</taxon>
    </lineage>
</organism>
<feature type="compositionally biased region" description="Low complexity" evidence="7">
    <location>
        <begin position="308"/>
        <end position="330"/>
    </location>
</feature>
<protein>
    <recommendedName>
        <fullName evidence="2">peptidylprolyl isomerase</fullName>
        <ecNumber evidence="2">5.2.1.8</ecNumber>
    </recommendedName>
</protein>
<accession>A0A0D0RKQ8</accession>
<comment type="caution">
    <text evidence="11">The sequence shown here is derived from an EMBL/GenBank/DDBJ whole genome shotgun (WGS) entry which is preliminary data.</text>
</comment>
<dbReference type="EMBL" id="BKAX01000003">
    <property type="protein sequence ID" value="GEQ05577.1"/>
    <property type="molecule type" value="Genomic_DNA"/>
</dbReference>
<dbReference type="Gene3D" id="3.10.50.40">
    <property type="match status" value="1"/>
</dbReference>
<sequence>MKSFKKVLLPITASALLLSACGNSATDSKDDTIISSKAGDVKVEDVMNKLGDEQIANSSFSILLNKLLADKYKDKVDTKDIDKEVEKEQKQYGGKDQFESMLKQQKMTLDDYKEQKKLQAYQKALLNDKVDISDKDIKENTKKASHILIKVKENKDDKEGLSDKKAKAKAEEIQKEVAKNPDKFGEIAKKESKDTSSAKKDGSLGYVIKGQMDSTFEKALFKLKEGDVSKVVKTDYGYHIIKADKESDFDKQKSKLKSQLIQQKVQKNPKLLTDAYKELLDEYKVDYKDRDIKKAIEDSILDPDKIKQQQQQQQQQQAMQQSGSSMSTGQ</sequence>
<reference evidence="11 12" key="1">
    <citation type="journal article" date="2016" name="Front. Microbiol.">
        <title>Comprehensive Phylogenetic Analysis of Bovine Non-aureus Staphylococci Species Based on Whole-Genome Sequencing.</title>
        <authorList>
            <person name="Naushad S."/>
            <person name="Barkema H.W."/>
            <person name="Luby C."/>
            <person name="Condas L.A."/>
            <person name="Nobrega D.B."/>
            <person name="Carson D.A."/>
            <person name="De Buck J."/>
        </authorList>
    </citation>
    <scope>NUCLEOTIDE SEQUENCE [LARGE SCALE GENOMIC DNA]</scope>
    <source>
        <strain evidence="11 12">SNUC 1388</strain>
    </source>
</reference>
<evidence type="ECO:0000256" key="4">
    <source>
        <dbReference type="ARBA" id="ARBA00023110"/>
    </source>
</evidence>
<evidence type="ECO:0000256" key="7">
    <source>
        <dbReference type="SAM" id="MobiDB-lite"/>
    </source>
</evidence>
<evidence type="ECO:0000256" key="6">
    <source>
        <dbReference type="PROSITE-ProRule" id="PRU00278"/>
    </source>
</evidence>
<dbReference type="EMBL" id="QXRZ01000005">
    <property type="protein sequence ID" value="RIL42437.1"/>
    <property type="molecule type" value="Genomic_DNA"/>
</dbReference>
<feature type="region of interest" description="Disordered" evidence="7">
    <location>
        <begin position="156"/>
        <end position="176"/>
    </location>
</feature>
<dbReference type="InterPro" id="IPR027304">
    <property type="entry name" value="Trigger_fact/SurA_dom_sf"/>
</dbReference>
<evidence type="ECO:0000313" key="11">
    <source>
        <dbReference type="EMBL" id="RIL42437.1"/>
    </source>
</evidence>
<dbReference type="PROSITE" id="PS51257">
    <property type="entry name" value="PROKAR_LIPOPROTEIN"/>
    <property type="match status" value="1"/>
</dbReference>
<feature type="chain" id="PRO_5043881715" description="peptidylprolyl isomerase" evidence="8">
    <location>
        <begin position="26"/>
        <end position="330"/>
    </location>
</feature>
<dbReference type="Proteomes" id="UP000283576">
    <property type="component" value="Unassembled WGS sequence"/>
</dbReference>
<feature type="domain" description="PpiC" evidence="9">
    <location>
        <begin position="139"/>
        <end position="245"/>
    </location>
</feature>
<evidence type="ECO:0000313" key="13">
    <source>
        <dbReference type="Proteomes" id="UP000321057"/>
    </source>
</evidence>
<dbReference type="PANTHER" id="PTHR47245:SF1">
    <property type="entry name" value="FOLDASE PROTEIN PRSA"/>
    <property type="match status" value="1"/>
</dbReference>
<keyword evidence="4 6" id="KW-0697">Rotamase</keyword>
<dbReference type="InterPro" id="IPR046357">
    <property type="entry name" value="PPIase_dom_sf"/>
</dbReference>
<evidence type="ECO:0000313" key="10">
    <source>
        <dbReference type="EMBL" id="GEQ05577.1"/>
    </source>
</evidence>
<proteinExistence type="predicted"/>
<evidence type="ECO:0000256" key="2">
    <source>
        <dbReference type="ARBA" id="ARBA00013194"/>
    </source>
</evidence>
<dbReference type="GeneID" id="93844832"/>
<dbReference type="SUPFAM" id="SSF54534">
    <property type="entry name" value="FKBP-like"/>
    <property type="match status" value="1"/>
</dbReference>
<dbReference type="RefSeq" id="WP_042740029.1">
    <property type="nucleotide sequence ID" value="NZ_BKAX01000003.1"/>
</dbReference>
<dbReference type="PROSITE" id="PS50198">
    <property type="entry name" value="PPIC_PPIASE_2"/>
    <property type="match status" value="1"/>
</dbReference>
<dbReference type="PANTHER" id="PTHR47245">
    <property type="entry name" value="PEPTIDYLPROLYL ISOMERASE"/>
    <property type="match status" value="1"/>
</dbReference>
<reference evidence="10 13" key="2">
    <citation type="submission" date="2019-07" db="EMBL/GenBank/DDBJ databases">
        <title>Whole genome shotgun sequence of Staphylococcus gallinarum NBRC 109767.</title>
        <authorList>
            <person name="Hosoyama A."/>
            <person name="Uohara A."/>
            <person name="Ohji S."/>
            <person name="Ichikawa N."/>
        </authorList>
    </citation>
    <scope>NUCLEOTIDE SEQUENCE [LARGE SCALE GENOMIC DNA]</scope>
    <source>
        <strain evidence="10 13">NBRC 109767</strain>
    </source>
</reference>
<evidence type="ECO:0000313" key="12">
    <source>
        <dbReference type="Proteomes" id="UP000283576"/>
    </source>
</evidence>
<evidence type="ECO:0000256" key="3">
    <source>
        <dbReference type="ARBA" id="ARBA00022729"/>
    </source>
</evidence>
<dbReference type="GO" id="GO:0003755">
    <property type="term" value="F:peptidyl-prolyl cis-trans isomerase activity"/>
    <property type="evidence" value="ECO:0007669"/>
    <property type="project" value="UniProtKB-KW"/>
</dbReference>
<dbReference type="InterPro" id="IPR050245">
    <property type="entry name" value="PrsA_foldase"/>
</dbReference>
<feature type="signal peptide" evidence="8">
    <location>
        <begin position="1"/>
        <end position="25"/>
    </location>
</feature>
<keyword evidence="5 6" id="KW-0413">Isomerase</keyword>
<evidence type="ECO:0000256" key="1">
    <source>
        <dbReference type="ARBA" id="ARBA00000971"/>
    </source>
</evidence>
<dbReference type="OrthoDB" id="14196at2"/>
<dbReference type="InterPro" id="IPR000297">
    <property type="entry name" value="PPIase_PpiC"/>
</dbReference>
<evidence type="ECO:0000256" key="8">
    <source>
        <dbReference type="SAM" id="SignalP"/>
    </source>
</evidence>
<dbReference type="SUPFAM" id="SSF109998">
    <property type="entry name" value="Triger factor/SurA peptide-binding domain-like"/>
    <property type="match status" value="1"/>
</dbReference>